<dbReference type="Proteomes" id="UP000886845">
    <property type="component" value="Unassembled WGS sequence"/>
</dbReference>
<reference evidence="5" key="2">
    <citation type="journal article" date="2021" name="PeerJ">
        <title>Extensive microbial diversity within the chicken gut microbiome revealed by metagenomics and culture.</title>
        <authorList>
            <person name="Gilroy R."/>
            <person name="Ravi A."/>
            <person name="Getino M."/>
            <person name="Pursley I."/>
            <person name="Horton D.L."/>
            <person name="Alikhan N.F."/>
            <person name="Baker D."/>
            <person name="Gharbi K."/>
            <person name="Hall N."/>
            <person name="Watson M."/>
            <person name="Adriaenssens E.M."/>
            <person name="Foster-Nyarko E."/>
            <person name="Jarju S."/>
            <person name="Secka A."/>
            <person name="Antonio M."/>
            <person name="Oren A."/>
            <person name="Chaudhuri R.R."/>
            <person name="La Ragione R."/>
            <person name="Hildebrand F."/>
            <person name="Pallen M.J."/>
        </authorList>
    </citation>
    <scope>NUCLEOTIDE SEQUENCE</scope>
    <source>
        <strain evidence="5">35461</strain>
    </source>
</reference>
<dbReference type="InterPro" id="IPR001611">
    <property type="entry name" value="Leu-rich_rpt"/>
</dbReference>
<evidence type="ECO:0000256" key="2">
    <source>
        <dbReference type="ARBA" id="ARBA00022614"/>
    </source>
</evidence>
<feature type="non-terminal residue" evidence="5">
    <location>
        <position position="194"/>
    </location>
</feature>
<reference evidence="5" key="1">
    <citation type="submission" date="2020-10" db="EMBL/GenBank/DDBJ databases">
        <authorList>
            <person name="Gilroy R."/>
        </authorList>
    </citation>
    <scope>NUCLEOTIDE SEQUENCE</scope>
    <source>
        <strain evidence="5">35461</strain>
    </source>
</reference>
<evidence type="ECO:0000256" key="4">
    <source>
        <dbReference type="SAM" id="SignalP"/>
    </source>
</evidence>
<keyword evidence="4" id="KW-0732">Signal</keyword>
<dbReference type="InterPro" id="IPR032675">
    <property type="entry name" value="LRR_dom_sf"/>
</dbReference>
<accession>A0A9D1NNA5</accession>
<sequence>MGLRLAALALLAAAPLWAAEVFVKGPEAALPPLTEGVTALHLRAVGAERVAGLRVPGTVRELSLIKNGLAALPAGCVPAGIARLWLADNALEALPAEAAGWTALEYLNLDRNRLAALPDLSRTRLRWLRLNGNRLAALPPLPDTVERLYLADNALAEAPAKPAALRHLVLAGNPIKSVPDDLGAGLEWLDLSRT</sequence>
<evidence type="ECO:0000313" key="5">
    <source>
        <dbReference type="EMBL" id="HIV09782.1"/>
    </source>
</evidence>
<dbReference type="PANTHER" id="PTHR47114:SF2">
    <property type="entry name" value="OLIGODENDROCYTE-MYELIN GLYCOPROTEIN"/>
    <property type="match status" value="1"/>
</dbReference>
<dbReference type="SUPFAM" id="SSF52058">
    <property type="entry name" value="L domain-like"/>
    <property type="match status" value="1"/>
</dbReference>
<name>A0A9D1NNA5_9BACT</name>
<evidence type="ECO:0000313" key="6">
    <source>
        <dbReference type="Proteomes" id="UP000886845"/>
    </source>
</evidence>
<dbReference type="PANTHER" id="PTHR47114">
    <property type="match status" value="1"/>
</dbReference>
<dbReference type="EMBL" id="DVOR01000217">
    <property type="protein sequence ID" value="HIV09782.1"/>
    <property type="molecule type" value="Genomic_DNA"/>
</dbReference>
<keyword evidence="2" id="KW-0433">Leucine-rich repeat</keyword>
<dbReference type="Gene3D" id="3.80.10.10">
    <property type="entry name" value="Ribonuclease Inhibitor"/>
    <property type="match status" value="1"/>
</dbReference>
<feature type="chain" id="PRO_5039088655" description="Leucine-rich repeat domain-containing protein" evidence="4">
    <location>
        <begin position="19"/>
        <end position="194"/>
    </location>
</feature>
<dbReference type="InterPro" id="IPR051071">
    <property type="entry name" value="LRR-bact_E3_ubiq_ligases"/>
</dbReference>
<comment type="similarity">
    <text evidence="1">Belongs to the LRR-containing bacterial E3 ligase family.</text>
</comment>
<comment type="caution">
    <text evidence="5">The sequence shown here is derived from an EMBL/GenBank/DDBJ whole genome shotgun (WGS) entry which is preliminary data.</text>
</comment>
<proteinExistence type="inferred from homology"/>
<evidence type="ECO:0000256" key="1">
    <source>
        <dbReference type="ARBA" id="ARBA00009868"/>
    </source>
</evidence>
<dbReference type="PROSITE" id="PS51450">
    <property type="entry name" value="LRR"/>
    <property type="match status" value="1"/>
</dbReference>
<evidence type="ECO:0008006" key="7">
    <source>
        <dbReference type="Google" id="ProtNLM"/>
    </source>
</evidence>
<dbReference type="AlphaFoldDB" id="A0A9D1NNA5"/>
<protein>
    <recommendedName>
        <fullName evidence="7">Leucine-rich repeat domain-containing protein</fullName>
    </recommendedName>
</protein>
<evidence type="ECO:0000256" key="3">
    <source>
        <dbReference type="ARBA" id="ARBA00022737"/>
    </source>
</evidence>
<gene>
    <name evidence="5" type="ORF">IAC79_06695</name>
</gene>
<feature type="signal peptide" evidence="4">
    <location>
        <begin position="1"/>
        <end position="18"/>
    </location>
</feature>
<organism evidence="5 6">
    <name type="scientific">Candidatus Spyradenecus faecavium</name>
    <dbReference type="NCBI Taxonomy" id="2840947"/>
    <lineage>
        <taxon>Bacteria</taxon>
        <taxon>Pseudomonadati</taxon>
        <taxon>Lentisphaerota</taxon>
        <taxon>Lentisphaeria</taxon>
        <taxon>Lentisphaerales</taxon>
        <taxon>Lentisphaeraceae</taxon>
        <taxon>Lentisphaeraceae incertae sedis</taxon>
        <taxon>Candidatus Spyradenecus</taxon>
    </lineage>
</organism>
<keyword evidence="3" id="KW-0677">Repeat</keyword>